<feature type="region of interest" description="Disordered" evidence="1">
    <location>
        <begin position="38"/>
        <end position="70"/>
    </location>
</feature>
<name>A0A1W1XNI8_9NEIS</name>
<keyword evidence="5" id="KW-1185">Reference proteome</keyword>
<feature type="transmembrane region" description="Helical" evidence="2">
    <location>
        <begin position="105"/>
        <end position="135"/>
    </location>
</feature>
<dbReference type="EMBL" id="FWXD01000010">
    <property type="protein sequence ID" value="SMC25078.1"/>
    <property type="molecule type" value="Genomic_DNA"/>
</dbReference>
<gene>
    <name evidence="4" type="ORF">SAMN02745857_02061</name>
</gene>
<proteinExistence type="predicted"/>
<evidence type="ECO:0000313" key="4">
    <source>
        <dbReference type="EMBL" id="SMC25078.1"/>
    </source>
</evidence>
<evidence type="ECO:0000313" key="5">
    <source>
        <dbReference type="Proteomes" id="UP000192761"/>
    </source>
</evidence>
<dbReference type="STRING" id="1121001.SAMN02745857_02061"/>
<accession>A0A1W1XNI8</accession>
<evidence type="ECO:0000256" key="2">
    <source>
        <dbReference type="SAM" id="Phobius"/>
    </source>
</evidence>
<organism evidence="4 5">
    <name type="scientific">Andreprevotia lacus DSM 23236</name>
    <dbReference type="NCBI Taxonomy" id="1121001"/>
    <lineage>
        <taxon>Bacteria</taxon>
        <taxon>Pseudomonadati</taxon>
        <taxon>Pseudomonadota</taxon>
        <taxon>Betaproteobacteria</taxon>
        <taxon>Neisseriales</taxon>
        <taxon>Chitinibacteraceae</taxon>
        <taxon>Andreprevotia</taxon>
    </lineage>
</organism>
<evidence type="ECO:0000256" key="1">
    <source>
        <dbReference type="SAM" id="MobiDB-lite"/>
    </source>
</evidence>
<feature type="domain" description="Putative auto-transporter adhesin head GIN" evidence="3">
    <location>
        <begin position="226"/>
        <end position="314"/>
    </location>
</feature>
<feature type="transmembrane region" description="Helical" evidence="2">
    <location>
        <begin position="77"/>
        <end position="99"/>
    </location>
</feature>
<keyword evidence="2" id="KW-0472">Membrane</keyword>
<dbReference type="Gene3D" id="2.160.20.120">
    <property type="match status" value="1"/>
</dbReference>
<reference evidence="4 5" key="1">
    <citation type="submission" date="2017-04" db="EMBL/GenBank/DDBJ databases">
        <authorList>
            <person name="Afonso C.L."/>
            <person name="Miller P.J."/>
            <person name="Scott M.A."/>
            <person name="Spackman E."/>
            <person name="Goraichik I."/>
            <person name="Dimitrov K.M."/>
            <person name="Suarez D.L."/>
            <person name="Swayne D.E."/>
        </authorList>
    </citation>
    <scope>NUCLEOTIDE SEQUENCE [LARGE SCALE GENOMIC DNA]</scope>
    <source>
        <strain evidence="4 5">DSM 23236</strain>
    </source>
</reference>
<protein>
    <recommendedName>
        <fullName evidence="3">Putative auto-transporter adhesin head GIN domain-containing protein</fullName>
    </recommendedName>
</protein>
<dbReference type="AlphaFoldDB" id="A0A1W1XNI8"/>
<sequence>MNKFEFLARLRKALKGLPADDVNEIVADYDSHFAEASAAGRSEEETARALGDPARLAREHTGGRQRRQRHGAAGKPVNWLLAGAGMTLLLPFAGLLLLLVGGLLFSLIIVGGGLLLTVLPLMLGGVLIALTLAIARRSRPASGRKAPDWQERELPWQPGRSMTINIAADVTWRPAITPRAVIRGNARALEHIQLHGTQISGKFRWRDFDQVRIELEGPAVESWQLLSSGDLQLLNVDQALLELEVCGSGDIEASGSVQVLSALVAGSGDVSTGALRQIRSCVRIAGSGDAVIAPSELADLEIAGSGDIIVLSKPATVHSRVAGSGEIRMAAR</sequence>
<dbReference type="Proteomes" id="UP000192761">
    <property type="component" value="Unassembled WGS sequence"/>
</dbReference>
<keyword evidence="2" id="KW-0812">Transmembrane</keyword>
<dbReference type="InterPro" id="IPR021255">
    <property type="entry name" value="DUF2807"/>
</dbReference>
<dbReference type="Pfam" id="PF10988">
    <property type="entry name" value="DUF2807"/>
    <property type="match status" value="1"/>
</dbReference>
<dbReference type="Pfam" id="PF22564">
    <property type="entry name" value="HAAS"/>
    <property type="match status" value="1"/>
</dbReference>
<evidence type="ECO:0000259" key="3">
    <source>
        <dbReference type="Pfam" id="PF10988"/>
    </source>
</evidence>
<keyword evidence="2" id="KW-1133">Transmembrane helix</keyword>
<dbReference type="RefSeq" id="WP_176216879.1">
    <property type="nucleotide sequence ID" value="NZ_FWXD01000010.1"/>
</dbReference>